<reference evidence="1 2" key="1">
    <citation type="submission" date="2021-03" db="EMBL/GenBank/DDBJ databases">
        <title>Genomic Encyclopedia of Type Strains, Phase IV (KMG-IV): sequencing the most valuable type-strain genomes for metagenomic binning, comparative biology and taxonomic classification.</title>
        <authorList>
            <person name="Goeker M."/>
        </authorList>
    </citation>
    <scope>NUCLEOTIDE SEQUENCE [LARGE SCALE GENOMIC DNA]</scope>
    <source>
        <strain evidence="1 2">DSM 21600</strain>
    </source>
</reference>
<organism evidence="1 2">
    <name type="scientific">Rhizobium halophytocola</name>
    <dbReference type="NCBI Taxonomy" id="735519"/>
    <lineage>
        <taxon>Bacteria</taxon>
        <taxon>Pseudomonadati</taxon>
        <taxon>Pseudomonadota</taxon>
        <taxon>Alphaproteobacteria</taxon>
        <taxon>Hyphomicrobiales</taxon>
        <taxon>Rhizobiaceae</taxon>
        <taxon>Rhizobium/Agrobacterium group</taxon>
        <taxon>Rhizobium</taxon>
    </lineage>
</organism>
<dbReference type="EMBL" id="JAGGJU010000011">
    <property type="protein sequence ID" value="MBP1852509.1"/>
    <property type="molecule type" value="Genomic_DNA"/>
</dbReference>
<comment type="caution">
    <text evidence="1">The sequence shown here is derived from an EMBL/GenBank/DDBJ whole genome shotgun (WGS) entry which is preliminary data.</text>
</comment>
<dbReference type="Proteomes" id="UP000759443">
    <property type="component" value="Unassembled WGS sequence"/>
</dbReference>
<keyword evidence="2" id="KW-1185">Reference proteome</keyword>
<evidence type="ECO:0000313" key="2">
    <source>
        <dbReference type="Proteomes" id="UP000759443"/>
    </source>
</evidence>
<protein>
    <submittedName>
        <fullName evidence="1">Uncharacterized protein</fullName>
    </submittedName>
</protein>
<dbReference type="RefSeq" id="WP_209947356.1">
    <property type="nucleotide sequence ID" value="NZ_JAGGJU010000011.1"/>
</dbReference>
<evidence type="ECO:0000313" key="1">
    <source>
        <dbReference type="EMBL" id="MBP1852509.1"/>
    </source>
</evidence>
<proteinExistence type="predicted"/>
<sequence length="122" mass="13443">MYLELHADAANRASFPDCQISSFVASERQISFRSDGIFVEGIGFIGPDVDVRCSISGPVQLREYADGAWGDIELDTLVGLREICEWNVNNGNLTFAGFEAVSGLWAEYRVSSFSMDVSVSYE</sequence>
<gene>
    <name evidence="1" type="ORF">J2Z17_003966</name>
</gene>
<name>A0ABS4E3I1_9HYPH</name>
<accession>A0ABS4E3I1</accession>